<dbReference type="EMBL" id="MU004237">
    <property type="protein sequence ID" value="KAF2667508.1"/>
    <property type="molecule type" value="Genomic_DNA"/>
</dbReference>
<evidence type="ECO:0000313" key="2">
    <source>
        <dbReference type="EMBL" id="KAF2667508.1"/>
    </source>
</evidence>
<feature type="compositionally biased region" description="Basic and acidic residues" evidence="1">
    <location>
        <begin position="385"/>
        <end position="394"/>
    </location>
</feature>
<dbReference type="Proteomes" id="UP000799302">
    <property type="component" value="Unassembled WGS sequence"/>
</dbReference>
<accession>A0A6A6U8S8</accession>
<keyword evidence="3" id="KW-1185">Reference proteome</keyword>
<protein>
    <submittedName>
        <fullName evidence="2">Uncharacterized protein</fullName>
    </submittedName>
</protein>
<gene>
    <name evidence="2" type="ORF">BT63DRAFT_472245</name>
</gene>
<name>A0A6A6U8S8_9PEZI</name>
<sequence>MRISMCLLRLQSNSSDQTLLHSSQLACSFHTIYYPPIPQIKSLRTAFSDLEFETGFNMTSDTNNWFDNAIRNEETEFRNGLSEYIWNTDRYPMPTAGIGYFARAGGWVLMDEQRKWDRPIDLDTLLSWYNHDEGCHWICLDLSMTIIGSNSGSDITQFWFSVLKSLMDGLRTQGIPFAVKLGGNTPRMLLDYIKTYAGVRGRGVDGIIVAQETEDWVYLTTTGSALRHTGRPFNKHTDKPLLFKLIESARSSFLGRDQFEQWVFGAHDLVAGVFFDTRVTNEWFYEDSRSGDRTAAQHAKRDQFLAAVQRENSRDRIVGLIHLNPYTSPAVPVLQSHLLLALNHGFDYFADQDWPTKEDKFWERGGLNDRLLQLNRSDYDTGFTDEERSSESRSPEVAPSPVATSSGSARLPYDPVKDSAVKRGKQRRR</sequence>
<evidence type="ECO:0000313" key="3">
    <source>
        <dbReference type="Proteomes" id="UP000799302"/>
    </source>
</evidence>
<reference evidence="2" key="1">
    <citation type="journal article" date="2020" name="Stud. Mycol.">
        <title>101 Dothideomycetes genomes: a test case for predicting lifestyles and emergence of pathogens.</title>
        <authorList>
            <person name="Haridas S."/>
            <person name="Albert R."/>
            <person name="Binder M."/>
            <person name="Bloem J."/>
            <person name="Labutti K."/>
            <person name="Salamov A."/>
            <person name="Andreopoulos B."/>
            <person name="Baker S."/>
            <person name="Barry K."/>
            <person name="Bills G."/>
            <person name="Bluhm B."/>
            <person name="Cannon C."/>
            <person name="Castanera R."/>
            <person name="Culley D."/>
            <person name="Daum C."/>
            <person name="Ezra D."/>
            <person name="Gonzalez J."/>
            <person name="Henrissat B."/>
            <person name="Kuo A."/>
            <person name="Liang C."/>
            <person name="Lipzen A."/>
            <person name="Lutzoni F."/>
            <person name="Magnuson J."/>
            <person name="Mondo S."/>
            <person name="Nolan M."/>
            <person name="Ohm R."/>
            <person name="Pangilinan J."/>
            <person name="Park H.-J."/>
            <person name="Ramirez L."/>
            <person name="Alfaro M."/>
            <person name="Sun H."/>
            <person name="Tritt A."/>
            <person name="Yoshinaga Y."/>
            <person name="Zwiers L.-H."/>
            <person name="Turgeon B."/>
            <person name="Goodwin S."/>
            <person name="Spatafora J."/>
            <person name="Crous P."/>
            <person name="Grigoriev I."/>
        </authorList>
    </citation>
    <scope>NUCLEOTIDE SEQUENCE</scope>
    <source>
        <strain evidence="2">CBS 115976</strain>
    </source>
</reference>
<proteinExistence type="predicted"/>
<organism evidence="2 3">
    <name type="scientific">Microthyrium microscopicum</name>
    <dbReference type="NCBI Taxonomy" id="703497"/>
    <lineage>
        <taxon>Eukaryota</taxon>
        <taxon>Fungi</taxon>
        <taxon>Dikarya</taxon>
        <taxon>Ascomycota</taxon>
        <taxon>Pezizomycotina</taxon>
        <taxon>Dothideomycetes</taxon>
        <taxon>Dothideomycetes incertae sedis</taxon>
        <taxon>Microthyriales</taxon>
        <taxon>Microthyriaceae</taxon>
        <taxon>Microthyrium</taxon>
    </lineage>
</organism>
<dbReference type="AlphaFoldDB" id="A0A6A6U8S8"/>
<evidence type="ECO:0000256" key="1">
    <source>
        <dbReference type="SAM" id="MobiDB-lite"/>
    </source>
</evidence>
<feature type="region of interest" description="Disordered" evidence="1">
    <location>
        <begin position="380"/>
        <end position="429"/>
    </location>
</feature>